<protein>
    <submittedName>
        <fullName evidence="1">Uncharacterized protein</fullName>
    </submittedName>
</protein>
<reference evidence="1" key="1">
    <citation type="submission" date="2006-10" db="EMBL/GenBank/DDBJ databases">
        <authorList>
            <person name="Amadeo P."/>
            <person name="Zhao Q."/>
            <person name="Wortman J."/>
            <person name="Fraser-Liggett C."/>
            <person name="Carlton J."/>
        </authorList>
    </citation>
    <scope>NUCLEOTIDE SEQUENCE</scope>
    <source>
        <strain evidence="1">G3</strain>
    </source>
</reference>
<dbReference type="InParanoid" id="A2FPM3"/>
<dbReference type="KEGG" id="tva:4750865"/>
<evidence type="ECO:0000313" key="2">
    <source>
        <dbReference type="Proteomes" id="UP000001542"/>
    </source>
</evidence>
<evidence type="ECO:0000313" key="1">
    <source>
        <dbReference type="EMBL" id="EAX93147.1"/>
    </source>
</evidence>
<dbReference type="VEuPathDB" id="TrichDB:TVAGG3_0880370"/>
<dbReference type="RefSeq" id="XP_001306077.1">
    <property type="nucleotide sequence ID" value="XM_001306076.1"/>
</dbReference>
<keyword evidence="2" id="KW-1185">Reference proteome</keyword>
<dbReference type="AlphaFoldDB" id="A2FPM3"/>
<proteinExistence type="predicted"/>
<gene>
    <name evidence="1" type="ORF">TVAG_302870</name>
</gene>
<reference evidence="1" key="2">
    <citation type="journal article" date="2007" name="Science">
        <title>Draft genome sequence of the sexually transmitted pathogen Trichomonas vaginalis.</title>
        <authorList>
            <person name="Carlton J.M."/>
            <person name="Hirt R.P."/>
            <person name="Silva J.C."/>
            <person name="Delcher A.L."/>
            <person name="Schatz M."/>
            <person name="Zhao Q."/>
            <person name="Wortman J.R."/>
            <person name="Bidwell S.L."/>
            <person name="Alsmark U.C.M."/>
            <person name="Besteiro S."/>
            <person name="Sicheritz-Ponten T."/>
            <person name="Noel C.J."/>
            <person name="Dacks J.B."/>
            <person name="Foster P.G."/>
            <person name="Simillion C."/>
            <person name="Van de Peer Y."/>
            <person name="Miranda-Saavedra D."/>
            <person name="Barton G.J."/>
            <person name="Westrop G.D."/>
            <person name="Mueller S."/>
            <person name="Dessi D."/>
            <person name="Fiori P.L."/>
            <person name="Ren Q."/>
            <person name="Paulsen I."/>
            <person name="Zhang H."/>
            <person name="Bastida-Corcuera F.D."/>
            <person name="Simoes-Barbosa A."/>
            <person name="Brown M.T."/>
            <person name="Hayes R.D."/>
            <person name="Mukherjee M."/>
            <person name="Okumura C.Y."/>
            <person name="Schneider R."/>
            <person name="Smith A.J."/>
            <person name="Vanacova S."/>
            <person name="Villalvazo M."/>
            <person name="Haas B.J."/>
            <person name="Pertea M."/>
            <person name="Feldblyum T.V."/>
            <person name="Utterback T.R."/>
            <person name="Shu C.L."/>
            <person name="Osoegawa K."/>
            <person name="de Jong P.J."/>
            <person name="Hrdy I."/>
            <person name="Horvathova L."/>
            <person name="Zubacova Z."/>
            <person name="Dolezal P."/>
            <person name="Malik S.B."/>
            <person name="Logsdon J.M. Jr."/>
            <person name="Henze K."/>
            <person name="Gupta A."/>
            <person name="Wang C.C."/>
            <person name="Dunne R.L."/>
            <person name="Upcroft J.A."/>
            <person name="Upcroft P."/>
            <person name="White O."/>
            <person name="Salzberg S.L."/>
            <person name="Tang P."/>
            <person name="Chiu C.-H."/>
            <person name="Lee Y.-S."/>
            <person name="Embley T.M."/>
            <person name="Coombs G.H."/>
            <person name="Mottram J.C."/>
            <person name="Tachezy J."/>
            <person name="Fraser-Liggett C.M."/>
            <person name="Johnson P.J."/>
        </authorList>
    </citation>
    <scope>NUCLEOTIDE SEQUENCE [LARGE SCALE GENOMIC DNA]</scope>
    <source>
        <strain evidence="1">G3</strain>
    </source>
</reference>
<accession>A2FPM3</accession>
<dbReference type="Proteomes" id="UP000001542">
    <property type="component" value="Unassembled WGS sequence"/>
</dbReference>
<dbReference type="EMBL" id="DS113928">
    <property type="protein sequence ID" value="EAX93147.1"/>
    <property type="molecule type" value="Genomic_DNA"/>
</dbReference>
<organism evidence="1 2">
    <name type="scientific">Trichomonas vaginalis (strain ATCC PRA-98 / G3)</name>
    <dbReference type="NCBI Taxonomy" id="412133"/>
    <lineage>
        <taxon>Eukaryota</taxon>
        <taxon>Metamonada</taxon>
        <taxon>Parabasalia</taxon>
        <taxon>Trichomonadida</taxon>
        <taxon>Trichomonadidae</taxon>
        <taxon>Trichomonas</taxon>
    </lineage>
</organism>
<sequence>MKNFYIKSCYYYRSDDQAIDIYSPSSDTKILIESTYFKQCSTNANYPCVSVGDRGNFVQNRVCYVQCKGGDKGELISSQTDFYQLNFNKIFESTILYNGHNNSNNPALYFCNGIIQISKVNISHNFNKVNSGYFMYNYHPESIINYTNIDNNTQTEGHVAVHIETPFKLLTDIVLHIFSCNYIRNTGRSSIFYTEINGIISIEQSCIADNNVNHTFYIQSGNVLLDSSYCDSNTTFNKNKPQIMNQLENYSEISNQFQLQSACEVKIDKII</sequence>
<dbReference type="VEuPathDB" id="TrichDB:TVAG_302870"/>
<name>A2FPM3_TRIV3</name>